<dbReference type="RefSeq" id="WP_219042816.1">
    <property type="nucleotide sequence ID" value="NZ_JAHWDQ010000001.1"/>
</dbReference>
<keyword evidence="1" id="KW-1133">Transmembrane helix</keyword>
<evidence type="ECO:0000313" key="2">
    <source>
        <dbReference type="EMBL" id="MBW2940634.1"/>
    </source>
</evidence>
<feature type="transmembrane region" description="Helical" evidence="1">
    <location>
        <begin position="85"/>
        <end position="106"/>
    </location>
</feature>
<keyword evidence="1" id="KW-0472">Membrane</keyword>
<name>A0ABS6VRG5_9GAMM</name>
<proteinExistence type="predicted"/>
<dbReference type="Proteomes" id="UP001166291">
    <property type="component" value="Unassembled WGS sequence"/>
</dbReference>
<dbReference type="Pfam" id="PF26512">
    <property type="entry name" value="SOI"/>
    <property type="match status" value="1"/>
</dbReference>
<gene>
    <name evidence="2" type="ORF">KXJ70_07605</name>
</gene>
<accession>A0ABS6VRG5</accession>
<feature type="transmembrane region" description="Helical" evidence="1">
    <location>
        <begin position="14"/>
        <end position="36"/>
    </location>
</feature>
<feature type="transmembrane region" description="Helical" evidence="1">
    <location>
        <begin position="56"/>
        <end position="73"/>
    </location>
</feature>
<keyword evidence="3" id="KW-1185">Reference proteome</keyword>
<protein>
    <submittedName>
        <fullName evidence="2">Uncharacterized protein</fullName>
    </submittedName>
</protein>
<dbReference type="EMBL" id="JAHWDQ010000001">
    <property type="protein sequence ID" value="MBW2940634.1"/>
    <property type="molecule type" value="Genomic_DNA"/>
</dbReference>
<reference evidence="2" key="1">
    <citation type="submission" date="2021-07" db="EMBL/GenBank/DDBJ databases">
        <title>Zhongshania sp. CAU 1632 isolated from seawater.</title>
        <authorList>
            <person name="Kim W."/>
        </authorList>
    </citation>
    <scope>NUCLEOTIDE SEQUENCE</scope>
    <source>
        <strain evidence="2">CAU 1632</strain>
    </source>
</reference>
<dbReference type="InterPro" id="IPR058965">
    <property type="entry name" value="SOI/HabA-like"/>
</dbReference>
<sequence length="149" mass="16294">MLESCEQSAQQTRLAFHGIVILFLGLLSGIGFSYAAATTDVGSGAYGAWRFAHMEGILNGLLVLAIAGVWLKFEHGARSMTVARWLLVLGCYANIIGPIINALFIARRLIVPETGLEAFVVYGFYIPGTLPIFALVIFLENLFRRIRSS</sequence>
<organism evidence="2 3">
    <name type="scientific">Zhongshania aquimaris</name>
    <dbReference type="NCBI Taxonomy" id="2857107"/>
    <lineage>
        <taxon>Bacteria</taxon>
        <taxon>Pseudomonadati</taxon>
        <taxon>Pseudomonadota</taxon>
        <taxon>Gammaproteobacteria</taxon>
        <taxon>Cellvibrionales</taxon>
        <taxon>Spongiibacteraceae</taxon>
        <taxon>Zhongshania</taxon>
    </lineage>
</organism>
<keyword evidence="1" id="KW-0812">Transmembrane</keyword>
<evidence type="ECO:0000313" key="3">
    <source>
        <dbReference type="Proteomes" id="UP001166291"/>
    </source>
</evidence>
<comment type="caution">
    <text evidence="2">The sequence shown here is derived from an EMBL/GenBank/DDBJ whole genome shotgun (WGS) entry which is preliminary data.</text>
</comment>
<evidence type="ECO:0000256" key="1">
    <source>
        <dbReference type="SAM" id="Phobius"/>
    </source>
</evidence>
<feature type="transmembrane region" description="Helical" evidence="1">
    <location>
        <begin position="118"/>
        <end position="139"/>
    </location>
</feature>